<feature type="region of interest" description="Disordered" evidence="1">
    <location>
        <begin position="151"/>
        <end position="204"/>
    </location>
</feature>
<evidence type="ECO:0000313" key="3">
    <source>
        <dbReference type="EMBL" id="KAF9526729.1"/>
    </source>
</evidence>
<keyword evidence="2" id="KW-0732">Signal</keyword>
<proteinExistence type="predicted"/>
<name>A0A9P6JNK9_9AGAR</name>
<feature type="compositionally biased region" description="Acidic residues" evidence="1">
    <location>
        <begin position="165"/>
        <end position="190"/>
    </location>
</feature>
<evidence type="ECO:0000313" key="4">
    <source>
        <dbReference type="Proteomes" id="UP000807306"/>
    </source>
</evidence>
<dbReference type="Proteomes" id="UP000807306">
    <property type="component" value="Unassembled WGS sequence"/>
</dbReference>
<feature type="signal peptide" evidence="2">
    <location>
        <begin position="1"/>
        <end position="19"/>
    </location>
</feature>
<comment type="caution">
    <text evidence="3">The sequence shown here is derived from an EMBL/GenBank/DDBJ whole genome shotgun (WGS) entry which is preliminary data.</text>
</comment>
<evidence type="ECO:0000256" key="1">
    <source>
        <dbReference type="SAM" id="MobiDB-lite"/>
    </source>
</evidence>
<organism evidence="3 4">
    <name type="scientific">Crepidotus variabilis</name>
    <dbReference type="NCBI Taxonomy" id="179855"/>
    <lineage>
        <taxon>Eukaryota</taxon>
        <taxon>Fungi</taxon>
        <taxon>Dikarya</taxon>
        <taxon>Basidiomycota</taxon>
        <taxon>Agaricomycotina</taxon>
        <taxon>Agaricomycetes</taxon>
        <taxon>Agaricomycetidae</taxon>
        <taxon>Agaricales</taxon>
        <taxon>Agaricineae</taxon>
        <taxon>Crepidotaceae</taxon>
        <taxon>Crepidotus</taxon>
    </lineage>
</organism>
<gene>
    <name evidence="3" type="ORF">CPB83DRAFT_449857</name>
</gene>
<keyword evidence="4" id="KW-1185">Reference proteome</keyword>
<dbReference type="EMBL" id="MU157868">
    <property type="protein sequence ID" value="KAF9526729.1"/>
    <property type="molecule type" value="Genomic_DNA"/>
</dbReference>
<dbReference type="AlphaFoldDB" id="A0A9P6JNK9"/>
<sequence length="204" mass="22908">MVVLTSLIIISGFATSALAAPFHKLEARSQGIDLETREPKIDVVRIGHLVNKVANAAQNTANIAATVGSVIPQRQTAQYYQRDLVDDSELDVREPSILSAALHVSHAVDSLTHHNHRRDLEVDEVDARGMEDSESMNIRNMYDEVDALEGREIDEDETFDARGFDEEDLDAREVDEMEEESRHEDDDEEDMLARGLDTEYEGLD</sequence>
<protein>
    <submittedName>
        <fullName evidence="3">Uncharacterized protein</fullName>
    </submittedName>
</protein>
<accession>A0A9P6JNK9</accession>
<reference evidence="3" key="1">
    <citation type="submission" date="2020-11" db="EMBL/GenBank/DDBJ databases">
        <authorList>
            <consortium name="DOE Joint Genome Institute"/>
            <person name="Ahrendt S."/>
            <person name="Riley R."/>
            <person name="Andreopoulos W."/>
            <person name="Labutti K."/>
            <person name="Pangilinan J."/>
            <person name="Ruiz-Duenas F.J."/>
            <person name="Barrasa J.M."/>
            <person name="Sanchez-Garcia M."/>
            <person name="Camarero S."/>
            <person name="Miyauchi S."/>
            <person name="Serrano A."/>
            <person name="Linde D."/>
            <person name="Babiker R."/>
            <person name="Drula E."/>
            <person name="Ayuso-Fernandez I."/>
            <person name="Pacheco R."/>
            <person name="Padilla G."/>
            <person name="Ferreira P."/>
            <person name="Barriuso J."/>
            <person name="Kellner H."/>
            <person name="Castanera R."/>
            <person name="Alfaro M."/>
            <person name="Ramirez L."/>
            <person name="Pisabarro A.G."/>
            <person name="Kuo A."/>
            <person name="Tritt A."/>
            <person name="Lipzen A."/>
            <person name="He G."/>
            <person name="Yan M."/>
            <person name="Ng V."/>
            <person name="Cullen D."/>
            <person name="Martin F."/>
            <person name="Rosso M.-N."/>
            <person name="Henrissat B."/>
            <person name="Hibbett D."/>
            <person name="Martinez A.T."/>
            <person name="Grigoriev I.V."/>
        </authorList>
    </citation>
    <scope>NUCLEOTIDE SEQUENCE</scope>
    <source>
        <strain evidence="3">CBS 506.95</strain>
    </source>
</reference>
<feature type="chain" id="PRO_5040462766" evidence="2">
    <location>
        <begin position="20"/>
        <end position="204"/>
    </location>
</feature>
<evidence type="ECO:0000256" key="2">
    <source>
        <dbReference type="SAM" id="SignalP"/>
    </source>
</evidence>